<dbReference type="AlphaFoldDB" id="A0A8T7M3Y4"/>
<proteinExistence type="predicted"/>
<dbReference type="InterPro" id="IPR001173">
    <property type="entry name" value="Glyco_trans_2-like"/>
</dbReference>
<geneLocation type="plasmid" evidence="3 5">
    <name>unnamed1</name>
</geneLocation>
<dbReference type="EMBL" id="JACATZ010000001">
    <property type="protein sequence ID" value="NWJ46800.1"/>
    <property type="molecule type" value="Genomic_DNA"/>
</dbReference>
<dbReference type="RefSeq" id="WP_341472091.1">
    <property type="nucleotide sequence ID" value="NZ_CP128401.1"/>
</dbReference>
<dbReference type="Proteomes" id="UP000521676">
    <property type="component" value="Unassembled WGS sequence"/>
</dbReference>
<dbReference type="Pfam" id="PF00535">
    <property type="entry name" value="Glycos_transf_2"/>
    <property type="match status" value="1"/>
</dbReference>
<protein>
    <submittedName>
        <fullName evidence="2">Glycosyltransferase</fullName>
        <ecNumber evidence="3">2.4.-.-</ecNumber>
    </submittedName>
</protein>
<organism evidence="2 4">
    <name type="scientific">Candidatus Chlorohelix allophototropha</name>
    <dbReference type="NCBI Taxonomy" id="3003348"/>
    <lineage>
        <taxon>Bacteria</taxon>
        <taxon>Bacillati</taxon>
        <taxon>Chloroflexota</taxon>
        <taxon>Chloroflexia</taxon>
        <taxon>Candidatus Chloroheliales</taxon>
        <taxon>Candidatus Chloroheliaceae</taxon>
        <taxon>Candidatus Chlorohelix</taxon>
    </lineage>
</organism>
<sequence length="269" mass="31810">MQQEELDLSIIIACYNEHVVLRDSVTELVDVLNGTRYHNSYELIFVDDVSKDDTVEIILELIAKYPTTRMVLIQHQKNTGRGRTVTDGIQAARGRMVGFLDIDLETPAHYIPAALLEIERGADVCTAERVYKFMWRTFYRQVLSVGYHLLESKLLKLHLKDTEVGFKFFKRESILPVLNRCHDPGWFWDTEIMYRSFFAGLHITEIPTLFIKRYDKKSTVRIFHDSIEYFGKLMHFQHEIKKMRAEYEIKKLERQVERQVERQTEEVTN</sequence>
<evidence type="ECO:0000313" key="5">
    <source>
        <dbReference type="Proteomes" id="UP001431572"/>
    </source>
</evidence>
<accession>A0A8T7M3Y4</accession>
<evidence type="ECO:0000313" key="3">
    <source>
        <dbReference type="EMBL" id="WJW70214.1"/>
    </source>
</evidence>
<keyword evidence="3" id="KW-0808">Transferase</keyword>
<feature type="domain" description="Glycosyltransferase 2-like" evidence="1">
    <location>
        <begin position="9"/>
        <end position="174"/>
    </location>
</feature>
<evidence type="ECO:0000259" key="1">
    <source>
        <dbReference type="Pfam" id="PF00535"/>
    </source>
</evidence>
<name>A0A8T7M3Y4_9CHLR</name>
<dbReference type="InterPro" id="IPR029044">
    <property type="entry name" value="Nucleotide-diphossugar_trans"/>
</dbReference>
<dbReference type="PANTHER" id="PTHR10859">
    <property type="entry name" value="GLYCOSYL TRANSFERASE"/>
    <property type="match status" value="1"/>
</dbReference>
<dbReference type="Gene3D" id="3.90.550.10">
    <property type="entry name" value="Spore Coat Polysaccharide Biosynthesis Protein SpsA, Chain A"/>
    <property type="match status" value="1"/>
</dbReference>
<dbReference type="Proteomes" id="UP001431572">
    <property type="component" value="Plasmid unnamed1"/>
</dbReference>
<dbReference type="GO" id="GO:0006487">
    <property type="term" value="P:protein N-linked glycosylation"/>
    <property type="evidence" value="ECO:0007669"/>
    <property type="project" value="TreeGrafter"/>
</dbReference>
<evidence type="ECO:0000313" key="4">
    <source>
        <dbReference type="Proteomes" id="UP000521676"/>
    </source>
</evidence>
<dbReference type="EC" id="2.4.-.-" evidence="3"/>
<dbReference type="SUPFAM" id="SSF53448">
    <property type="entry name" value="Nucleotide-diphospho-sugar transferases"/>
    <property type="match status" value="1"/>
</dbReference>
<gene>
    <name evidence="2" type="ORF">HXX08_13065</name>
    <name evidence="3" type="ORF">OZ401_004732</name>
</gene>
<reference evidence="2 4" key="1">
    <citation type="submission" date="2020-06" db="EMBL/GenBank/DDBJ databases">
        <title>Anoxygenic phototrophic Chloroflexota member uses a Type I reaction center.</title>
        <authorList>
            <person name="Tsuji J.M."/>
            <person name="Shaw N.A."/>
            <person name="Nagashima S."/>
            <person name="Venkiteswaran J."/>
            <person name="Schiff S.L."/>
            <person name="Hanada S."/>
            <person name="Tank M."/>
            <person name="Neufeld J.D."/>
        </authorList>
    </citation>
    <scope>NUCLEOTIDE SEQUENCE [LARGE SCALE GENOMIC DNA]</scope>
    <source>
        <strain evidence="2">L227-S17</strain>
    </source>
</reference>
<dbReference type="PANTHER" id="PTHR10859:SF91">
    <property type="entry name" value="DOLICHYL-PHOSPHATE BETA-GLUCOSYLTRANSFERASE"/>
    <property type="match status" value="1"/>
</dbReference>
<reference evidence="3" key="2">
    <citation type="journal article" date="2024" name="Nature">
        <title>Anoxygenic phototroph of the Chloroflexota uses a type I reaction centre.</title>
        <authorList>
            <person name="Tsuji J.M."/>
            <person name="Shaw N.A."/>
            <person name="Nagashima S."/>
            <person name="Venkiteswaran J.J."/>
            <person name="Schiff S.L."/>
            <person name="Watanabe T."/>
            <person name="Fukui M."/>
            <person name="Hanada S."/>
            <person name="Tank M."/>
            <person name="Neufeld J.D."/>
        </authorList>
    </citation>
    <scope>NUCLEOTIDE SEQUENCE</scope>
    <source>
        <strain evidence="3">L227-S17</strain>
        <plasmid evidence="3 5">unnamed1</plasmid>
    </source>
</reference>
<keyword evidence="3" id="KW-0328">Glycosyltransferase</keyword>
<dbReference type="EMBL" id="CP128401">
    <property type="protein sequence ID" value="WJW70214.1"/>
    <property type="molecule type" value="Genomic_DNA"/>
</dbReference>
<evidence type="ECO:0000313" key="2">
    <source>
        <dbReference type="EMBL" id="NWJ46800.1"/>
    </source>
</evidence>
<keyword evidence="3" id="KW-0614">Plasmid</keyword>
<keyword evidence="5" id="KW-1185">Reference proteome</keyword>
<dbReference type="GO" id="GO:0016757">
    <property type="term" value="F:glycosyltransferase activity"/>
    <property type="evidence" value="ECO:0007669"/>
    <property type="project" value="UniProtKB-KW"/>
</dbReference>